<feature type="transmembrane region" description="Helical" evidence="2">
    <location>
        <begin position="58"/>
        <end position="80"/>
    </location>
</feature>
<keyword evidence="2" id="KW-0472">Membrane</keyword>
<evidence type="ECO:0000256" key="2">
    <source>
        <dbReference type="SAM" id="Phobius"/>
    </source>
</evidence>
<organism evidence="3 4">
    <name type="scientific">Periconia macrospinosa</name>
    <dbReference type="NCBI Taxonomy" id="97972"/>
    <lineage>
        <taxon>Eukaryota</taxon>
        <taxon>Fungi</taxon>
        <taxon>Dikarya</taxon>
        <taxon>Ascomycota</taxon>
        <taxon>Pezizomycotina</taxon>
        <taxon>Dothideomycetes</taxon>
        <taxon>Pleosporomycetidae</taxon>
        <taxon>Pleosporales</taxon>
        <taxon>Massarineae</taxon>
        <taxon>Periconiaceae</taxon>
        <taxon>Periconia</taxon>
    </lineage>
</organism>
<keyword evidence="4" id="KW-1185">Reference proteome</keyword>
<feature type="transmembrane region" description="Helical" evidence="2">
    <location>
        <begin position="30"/>
        <end position="51"/>
    </location>
</feature>
<feature type="transmembrane region" description="Helical" evidence="2">
    <location>
        <begin position="100"/>
        <end position="118"/>
    </location>
</feature>
<reference evidence="3 4" key="1">
    <citation type="journal article" date="2018" name="Sci. Rep.">
        <title>Comparative genomics provides insights into the lifestyle and reveals functional heterogeneity of dark septate endophytic fungi.</title>
        <authorList>
            <person name="Knapp D.G."/>
            <person name="Nemeth J.B."/>
            <person name="Barry K."/>
            <person name="Hainaut M."/>
            <person name="Henrissat B."/>
            <person name="Johnson J."/>
            <person name="Kuo A."/>
            <person name="Lim J.H.P."/>
            <person name="Lipzen A."/>
            <person name="Nolan M."/>
            <person name="Ohm R.A."/>
            <person name="Tamas L."/>
            <person name="Grigoriev I.V."/>
            <person name="Spatafora J.W."/>
            <person name="Nagy L.G."/>
            <person name="Kovacs G.M."/>
        </authorList>
    </citation>
    <scope>NUCLEOTIDE SEQUENCE [LARGE SCALE GENOMIC DNA]</scope>
    <source>
        <strain evidence="3 4">DSE2036</strain>
    </source>
</reference>
<protein>
    <submittedName>
        <fullName evidence="3">Uncharacterized protein</fullName>
    </submittedName>
</protein>
<dbReference type="Proteomes" id="UP000244855">
    <property type="component" value="Unassembled WGS sequence"/>
</dbReference>
<feature type="region of interest" description="Disordered" evidence="1">
    <location>
        <begin position="127"/>
        <end position="153"/>
    </location>
</feature>
<dbReference type="AlphaFoldDB" id="A0A2V1E1T5"/>
<proteinExistence type="predicted"/>
<evidence type="ECO:0000256" key="1">
    <source>
        <dbReference type="SAM" id="MobiDB-lite"/>
    </source>
</evidence>
<gene>
    <name evidence="3" type="ORF">DM02DRAFT_187880</name>
</gene>
<evidence type="ECO:0000313" key="3">
    <source>
        <dbReference type="EMBL" id="PVI04381.1"/>
    </source>
</evidence>
<sequence>MAFAIAGRLSLVYPSSLRPGRLHNGSLSPTVTSVLCILCGGWDISLVLYLVSRPAYNAAFSFFFPLTRPILPCILHIPIYLPTTTTSAPPSPLDKKPTRAPLSLCISCIDIIFVFVWPNQSRSASVRRGKHRAATPRKAKNPGKSKVLRRRVS</sequence>
<keyword evidence="2" id="KW-0812">Transmembrane</keyword>
<dbReference type="EMBL" id="KZ805322">
    <property type="protein sequence ID" value="PVI04381.1"/>
    <property type="molecule type" value="Genomic_DNA"/>
</dbReference>
<accession>A0A2V1E1T5</accession>
<name>A0A2V1E1T5_9PLEO</name>
<evidence type="ECO:0000313" key="4">
    <source>
        <dbReference type="Proteomes" id="UP000244855"/>
    </source>
</evidence>
<keyword evidence="2" id="KW-1133">Transmembrane helix</keyword>